<dbReference type="GeneID" id="30029526"/>
<keyword evidence="2" id="KW-1185">Reference proteome</keyword>
<dbReference type="Proteomes" id="UP000092555">
    <property type="component" value="Unassembled WGS sequence"/>
</dbReference>
<organism evidence="1 2">
    <name type="scientific">Metschnikowia bicuspidata var. bicuspidata NRRL YB-4993</name>
    <dbReference type="NCBI Taxonomy" id="869754"/>
    <lineage>
        <taxon>Eukaryota</taxon>
        <taxon>Fungi</taxon>
        <taxon>Dikarya</taxon>
        <taxon>Ascomycota</taxon>
        <taxon>Saccharomycotina</taxon>
        <taxon>Pichiomycetes</taxon>
        <taxon>Metschnikowiaceae</taxon>
        <taxon>Metschnikowia</taxon>
    </lineage>
</organism>
<evidence type="ECO:0000313" key="1">
    <source>
        <dbReference type="EMBL" id="OBA23419.1"/>
    </source>
</evidence>
<accession>A0A1A0HGW5</accession>
<sequence length="347" mass="39840">MSRSPRIASDRLLNLLYKKTVPEAKPRIPAVKRVLYDDEFPSDPSQSVLDGLMKYQWRRKPMTDAIDKVCTTVPGISKSNVLRLGCKNAFVGKADLVNLFPIVAEREYLLDKPLENGLNFHFIKARNPISLLFLAAYYLVFPNFNQACVYYLETLGKQINGLDLDLQFLALTSNELKRMASPVLENPRPIENFMYRSENYGSTPITDIFSSSPIQLKTVEHLVECLKDRSLFVHQEIDPLFTILGTFLGQSFRQRLVIVRNMPLGVTGPAIESLLWDYEFENEDNPQASITNLYSDASAQITIALLKFKDQRNAKRFVRNYHGRKWNKVTTRKEKSFYEPILCEIAD</sequence>
<dbReference type="AlphaFoldDB" id="A0A1A0HGW5"/>
<proteinExistence type="predicted"/>
<name>A0A1A0HGW5_9ASCO</name>
<comment type="caution">
    <text evidence="1">The sequence shown here is derived from an EMBL/GenBank/DDBJ whole genome shotgun (WGS) entry which is preliminary data.</text>
</comment>
<protein>
    <submittedName>
        <fullName evidence="1">Uncharacterized protein</fullName>
    </submittedName>
</protein>
<dbReference type="RefSeq" id="XP_018713900.1">
    <property type="nucleotide sequence ID" value="XM_018856550.1"/>
</dbReference>
<dbReference type="OrthoDB" id="3980520at2759"/>
<dbReference type="EMBL" id="LXTC01000001">
    <property type="protein sequence ID" value="OBA23419.1"/>
    <property type="molecule type" value="Genomic_DNA"/>
</dbReference>
<reference evidence="1 2" key="1">
    <citation type="submission" date="2016-05" db="EMBL/GenBank/DDBJ databases">
        <title>Comparative genomics of biotechnologically important yeasts.</title>
        <authorList>
            <consortium name="DOE Joint Genome Institute"/>
            <person name="Riley R."/>
            <person name="Haridas S."/>
            <person name="Wolfe K.H."/>
            <person name="Lopes M.R."/>
            <person name="Hittinger C.T."/>
            <person name="Goker M."/>
            <person name="Salamov A."/>
            <person name="Wisecaver J."/>
            <person name="Long T.M."/>
            <person name="Aerts A.L."/>
            <person name="Barry K."/>
            <person name="Choi C."/>
            <person name="Clum A."/>
            <person name="Coughlan A.Y."/>
            <person name="Deshpande S."/>
            <person name="Douglass A.P."/>
            <person name="Hanson S.J."/>
            <person name="Klenk H.-P."/>
            <person name="LaButti K."/>
            <person name="Lapidus A."/>
            <person name="Lindquist E."/>
            <person name="Lipzen A."/>
            <person name="Meier-kolthoff J.P."/>
            <person name="Ohm R.A."/>
            <person name="Otillar R.P."/>
            <person name="Pangilinan J."/>
            <person name="Peng Y."/>
            <person name="Rokas A."/>
            <person name="Rosa C.A."/>
            <person name="Scheuner C."/>
            <person name="Sibirny A.A."/>
            <person name="Slot J.C."/>
            <person name="Stielow J.B."/>
            <person name="Sun H."/>
            <person name="Kurtzman C.P."/>
            <person name="Blackwell M."/>
            <person name="Grigoriev I.V."/>
            <person name="Jeffries T.W."/>
        </authorList>
    </citation>
    <scope>NUCLEOTIDE SEQUENCE [LARGE SCALE GENOMIC DNA]</scope>
    <source>
        <strain evidence="1 2">NRRL YB-4993</strain>
    </source>
</reference>
<gene>
    <name evidence="1" type="ORF">METBIDRAFT_34970</name>
</gene>
<evidence type="ECO:0000313" key="2">
    <source>
        <dbReference type="Proteomes" id="UP000092555"/>
    </source>
</evidence>